<comment type="caution">
    <text evidence="2">The sequence shown here is derived from an EMBL/GenBank/DDBJ whole genome shotgun (WGS) entry which is preliminary data.</text>
</comment>
<dbReference type="EMBL" id="JBBLXS010000027">
    <property type="protein sequence ID" value="MEK0183964.1"/>
    <property type="molecule type" value="Genomic_DNA"/>
</dbReference>
<gene>
    <name evidence="2" type="ORF">WMG39_03775</name>
</gene>
<sequence length="89" mass="9681">MSKKKQAQESKDIPALQILREAAGLSQSALAKQIPDKTGAKTLTQQAISNWERGIDEPELTIVQMKALCEALGKTLNDLPNDLGPPNRD</sequence>
<accession>A0ABU8YHY1</accession>
<dbReference type="InterPro" id="IPR010982">
    <property type="entry name" value="Lambda_DNA-bd_dom_sf"/>
</dbReference>
<protein>
    <submittedName>
        <fullName evidence="2">Helix-turn-helix transcriptional regulator</fullName>
    </submittedName>
</protein>
<keyword evidence="3" id="KW-1185">Reference proteome</keyword>
<dbReference type="RefSeq" id="WP_340520280.1">
    <property type="nucleotide sequence ID" value="NZ_JBBLXS010000027.1"/>
</dbReference>
<evidence type="ECO:0000313" key="3">
    <source>
        <dbReference type="Proteomes" id="UP001384579"/>
    </source>
</evidence>
<dbReference type="SUPFAM" id="SSF47413">
    <property type="entry name" value="lambda repressor-like DNA-binding domains"/>
    <property type="match status" value="1"/>
</dbReference>
<dbReference type="Gene3D" id="1.10.260.40">
    <property type="entry name" value="lambda repressor-like DNA-binding domains"/>
    <property type="match status" value="1"/>
</dbReference>
<evidence type="ECO:0000313" key="2">
    <source>
        <dbReference type="EMBL" id="MEK0183964.1"/>
    </source>
</evidence>
<evidence type="ECO:0000259" key="1">
    <source>
        <dbReference type="PROSITE" id="PS50943"/>
    </source>
</evidence>
<dbReference type="SMART" id="SM00530">
    <property type="entry name" value="HTH_XRE"/>
    <property type="match status" value="1"/>
</dbReference>
<name>A0ABU8YHY1_9CYAN</name>
<dbReference type="Proteomes" id="UP001384579">
    <property type="component" value="Unassembled WGS sequence"/>
</dbReference>
<proteinExistence type="predicted"/>
<organism evidence="2 3">
    <name type="scientific">Microcoleus anatoxicus PTRS2</name>
    <dbReference type="NCBI Taxonomy" id="2705321"/>
    <lineage>
        <taxon>Bacteria</taxon>
        <taxon>Bacillati</taxon>
        <taxon>Cyanobacteriota</taxon>
        <taxon>Cyanophyceae</taxon>
        <taxon>Oscillatoriophycideae</taxon>
        <taxon>Oscillatoriales</taxon>
        <taxon>Microcoleaceae</taxon>
        <taxon>Microcoleus</taxon>
        <taxon>Microcoleus anatoxicus</taxon>
    </lineage>
</organism>
<dbReference type="CDD" id="cd00093">
    <property type="entry name" value="HTH_XRE"/>
    <property type="match status" value="1"/>
</dbReference>
<dbReference type="Pfam" id="PF01381">
    <property type="entry name" value="HTH_3"/>
    <property type="match status" value="1"/>
</dbReference>
<feature type="domain" description="HTH cro/C1-type" evidence="1">
    <location>
        <begin position="16"/>
        <end position="79"/>
    </location>
</feature>
<reference evidence="2 3" key="1">
    <citation type="journal article" date="2020" name="Harmful Algae">
        <title>Molecular and morphological characterization of a novel dihydroanatoxin-a producing Microcoleus species (cyanobacteria) from the Russian River, California, USA.</title>
        <authorList>
            <person name="Conklin K.Y."/>
            <person name="Stancheva R."/>
            <person name="Otten T.G."/>
            <person name="Fadness R."/>
            <person name="Boyer G.L."/>
            <person name="Read B."/>
            <person name="Zhang X."/>
            <person name="Sheath R.G."/>
        </authorList>
    </citation>
    <scope>NUCLEOTIDE SEQUENCE [LARGE SCALE GENOMIC DNA]</scope>
    <source>
        <strain evidence="2 3">PTRS2</strain>
    </source>
</reference>
<dbReference type="PROSITE" id="PS50943">
    <property type="entry name" value="HTH_CROC1"/>
    <property type="match status" value="1"/>
</dbReference>
<dbReference type="InterPro" id="IPR001387">
    <property type="entry name" value="Cro/C1-type_HTH"/>
</dbReference>